<keyword evidence="3" id="KW-1185">Reference proteome</keyword>
<reference evidence="2 3" key="1">
    <citation type="submission" date="2024-10" db="EMBL/GenBank/DDBJ databases">
        <title>The Natural Products Discovery Center: Release of the First 8490 Sequenced Strains for Exploring Actinobacteria Biosynthetic Diversity.</title>
        <authorList>
            <person name="Kalkreuter E."/>
            <person name="Kautsar S.A."/>
            <person name="Yang D."/>
            <person name="Bader C.D."/>
            <person name="Teijaro C.N."/>
            <person name="Fluegel L."/>
            <person name="Davis C.M."/>
            <person name="Simpson J.R."/>
            <person name="Lauterbach L."/>
            <person name="Steele A.D."/>
            <person name="Gui C."/>
            <person name="Meng S."/>
            <person name="Li G."/>
            <person name="Viehrig K."/>
            <person name="Ye F."/>
            <person name="Su P."/>
            <person name="Kiefer A.F."/>
            <person name="Nichols A."/>
            <person name="Cepeda A.J."/>
            <person name="Yan W."/>
            <person name="Fan B."/>
            <person name="Jiang Y."/>
            <person name="Adhikari A."/>
            <person name="Zheng C.-J."/>
            <person name="Schuster L."/>
            <person name="Cowan T.M."/>
            <person name="Smanski M.J."/>
            <person name="Chevrette M.G."/>
            <person name="De Carvalho L.P.S."/>
            <person name="Shen B."/>
        </authorList>
    </citation>
    <scope>NUCLEOTIDE SEQUENCE [LARGE SCALE GENOMIC DNA]</scope>
    <source>
        <strain evidence="2 3">NPDC021253</strain>
    </source>
</reference>
<evidence type="ECO:0000313" key="3">
    <source>
        <dbReference type="Proteomes" id="UP001611075"/>
    </source>
</evidence>
<dbReference type="RefSeq" id="WP_396685933.1">
    <property type="nucleotide sequence ID" value="NZ_JBIRPU010000049.1"/>
</dbReference>
<name>A0ABW7SYQ0_9ACTN</name>
<feature type="compositionally biased region" description="Basic and acidic residues" evidence="1">
    <location>
        <begin position="118"/>
        <end position="142"/>
    </location>
</feature>
<feature type="region of interest" description="Disordered" evidence="1">
    <location>
        <begin position="85"/>
        <end position="160"/>
    </location>
</feature>
<organism evidence="2 3">
    <name type="scientific">Micromonospora rubida</name>
    <dbReference type="NCBI Taxonomy" id="2697657"/>
    <lineage>
        <taxon>Bacteria</taxon>
        <taxon>Bacillati</taxon>
        <taxon>Actinomycetota</taxon>
        <taxon>Actinomycetes</taxon>
        <taxon>Micromonosporales</taxon>
        <taxon>Micromonosporaceae</taxon>
        <taxon>Micromonospora</taxon>
    </lineage>
</organism>
<proteinExistence type="predicted"/>
<protein>
    <submittedName>
        <fullName evidence="2">Uncharacterized protein</fullName>
    </submittedName>
</protein>
<sequence>MTTSDRRLLFSGAAVVAVAAAALGGWWLSRPDLPSDWSGRSQFCAEAQTFALVNQSELTSEQRVEAMAALIRSAPRELTPDLERLAGALGGPEPTTPHDHGPTGSSPEAAGHDAGTAAHEHDAGTAAHEHDAGTAAHEHDDASAAEAAVPNGTAVKASGRRAGEFIERTCGVNLPNIRT</sequence>
<accession>A0ABW7SYQ0</accession>
<comment type="caution">
    <text evidence="2">The sequence shown here is derived from an EMBL/GenBank/DDBJ whole genome shotgun (WGS) entry which is preliminary data.</text>
</comment>
<dbReference type="Proteomes" id="UP001611075">
    <property type="component" value="Unassembled WGS sequence"/>
</dbReference>
<evidence type="ECO:0000256" key="1">
    <source>
        <dbReference type="SAM" id="MobiDB-lite"/>
    </source>
</evidence>
<dbReference type="EMBL" id="JBIRPU010000049">
    <property type="protein sequence ID" value="MFI0797168.1"/>
    <property type="molecule type" value="Genomic_DNA"/>
</dbReference>
<evidence type="ECO:0000313" key="2">
    <source>
        <dbReference type="EMBL" id="MFI0797168.1"/>
    </source>
</evidence>
<gene>
    <name evidence="2" type="ORF">ACH4OY_31500</name>
</gene>